<accession>A0ABQ5RQZ6</accession>
<evidence type="ECO:0000256" key="1">
    <source>
        <dbReference type="ARBA" id="ARBA00022729"/>
    </source>
</evidence>
<dbReference type="Pfam" id="PF02230">
    <property type="entry name" value="Abhydrolase_2"/>
    <property type="match status" value="1"/>
</dbReference>
<evidence type="ECO:0000256" key="2">
    <source>
        <dbReference type="ARBA" id="ARBA00022801"/>
    </source>
</evidence>
<dbReference type="PANTHER" id="PTHR43037">
    <property type="entry name" value="UNNAMED PRODUCT-RELATED"/>
    <property type="match status" value="1"/>
</dbReference>
<evidence type="ECO:0000313" key="6">
    <source>
        <dbReference type="Proteomes" id="UP001165090"/>
    </source>
</evidence>
<organism evidence="5 6">
    <name type="scientific">Volvox africanus</name>
    <dbReference type="NCBI Taxonomy" id="51714"/>
    <lineage>
        <taxon>Eukaryota</taxon>
        <taxon>Viridiplantae</taxon>
        <taxon>Chlorophyta</taxon>
        <taxon>core chlorophytes</taxon>
        <taxon>Chlorophyceae</taxon>
        <taxon>CS clade</taxon>
        <taxon>Chlamydomonadales</taxon>
        <taxon>Volvocaceae</taxon>
        <taxon>Volvox</taxon>
    </lineage>
</organism>
<gene>
    <name evidence="5" type="ORF">VaNZ11_002047</name>
</gene>
<dbReference type="InterPro" id="IPR029058">
    <property type="entry name" value="AB_hydrolase_fold"/>
</dbReference>
<keyword evidence="2" id="KW-0378">Hydrolase</keyword>
<keyword evidence="6" id="KW-1185">Reference proteome</keyword>
<reference evidence="5 6" key="1">
    <citation type="journal article" date="2023" name="IScience">
        <title>Expanded male sex-determining region conserved during the evolution of homothallism in the green alga Volvox.</title>
        <authorList>
            <person name="Yamamoto K."/>
            <person name="Matsuzaki R."/>
            <person name="Mahakham W."/>
            <person name="Heman W."/>
            <person name="Sekimoto H."/>
            <person name="Kawachi M."/>
            <person name="Minakuchi Y."/>
            <person name="Toyoda A."/>
            <person name="Nozaki H."/>
        </authorList>
    </citation>
    <scope>NUCLEOTIDE SEQUENCE [LARGE SCALE GENOMIC DNA]</scope>
    <source>
        <strain evidence="5 6">NIES-4468</strain>
    </source>
</reference>
<keyword evidence="1" id="KW-0732">Signal</keyword>
<dbReference type="InterPro" id="IPR003140">
    <property type="entry name" value="PLipase/COase/thioEstase"/>
</dbReference>
<dbReference type="EMBL" id="BSDZ01000004">
    <property type="protein sequence ID" value="GLI59988.1"/>
    <property type="molecule type" value="Genomic_DNA"/>
</dbReference>
<comment type="caution">
    <text evidence="5">The sequence shown here is derived from an EMBL/GenBank/DDBJ whole genome shotgun (WGS) entry which is preliminary data.</text>
</comment>
<evidence type="ECO:0000259" key="4">
    <source>
        <dbReference type="Pfam" id="PF02230"/>
    </source>
</evidence>
<dbReference type="PANTHER" id="PTHR43037:SF5">
    <property type="entry name" value="FERULOYL ESTERASE"/>
    <property type="match status" value="1"/>
</dbReference>
<dbReference type="Proteomes" id="UP001165090">
    <property type="component" value="Unassembled WGS sequence"/>
</dbReference>
<protein>
    <recommendedName>
        <fullName evidence="4">Phospholipase/carboxylesterase/thioesterase domain-containing protein</fullName>
    </recommendedName>
</protein>
<feature type="domain" description="Phospholipase/carboxylesterase/thioesterase" evidence="4">
    <location>
        <begin position="158"/>
        <end position="258"/>
    </location>
</feature>
<dbReference type="InterPro" id="IPR050955">
    <property type="entry name" value="Plant_Biomass_Hydrol_Est"/>
</dbReference>
<evidence type="ECO:0000256" key="3">
    <source>
        <dbReference type="SAM" id="MobiDB-lite"/>
    </source>
</evidence>
<evidence type="ECO:0000313" key="5">
    <source>
        <dbReference type="EMBL" id="GLI59988.1"/>
    </source>
</evidence>
<proteinExistence type="predicted"/>
<feature type="region of interest" description="Disordered" evidence="3">
    <location>
        <begin position="1"/>
        <end position="43"/>
    </location>
</feature>
<dbReference type="SUPFAM" id="SSF53474">
    <property type="entry name" value="alpha/beta-Hydrolases"/>
    <property type="match status" value="1"/>
</dbReference>
<name>A0ABQ5RQZ6_9CHLO</name>
<sequence>MQPAASFRRTVRPTRIITSSEAPGAHPTFDNAPEAPDTAPSLDTGDLIAVAGVSNSSVGKPQSLLVAGGAKRDGFFYVPPTYDPSLPSPMVVMLHGAGGHASPTDSYLTFGGLQNLDASRCILMVPESRGSTWDAIRGSFGPDVAHINRALYKIFPSYPVDPIHVALAGFSDGASYALSLALPNADLFTHVIAFSRGFMAAPAALAAPVPPVPLPGVYISHGDSDAVLPVRCSRHDVPQLRELDCDVTFHKFSGGHIIPGFIAQQGLQWFLKSYLKSGSY</sequence>
<dbReference type="Gene3D" id="3.40.50.1820">
    <property type="entry name" value="alpha/beta hydrolase"/>
    <property type="match status" value="1"/>
</dbReference>